<gene>
    <name evidence="2" type="ORF">DERF_002492</name>
</gene>
<feature type="region of interest" description="Disordered" evidence="1">
    <location>
        <begin position="20"/>
        <end position="49"/>
    </location>
</feature>
<name>A0A922IFS0_DERFA</name>
<accession>A0A922IFS0</accession>
<reference evidence="2" key="1">
    <citation type="submission" date="2013-05" db="EMBL/GenBank/DDBJ databases">
        <authorList>
            <person name="Yim A.K.Y."/>
            <person name="Chan T.F."/>
            <person name="Ji K.M."/>
            <person name="Liu X.Y."/>
            <person name="Zhou J.W."/>
            <person name="Li R.Q."/>
            <person name="Yang K.Y."/>
            <person name="Li J."/>
            <person name="Li M."/>
            <person name="Law P.T.W."/>
            <person name="Wu Y.L."/>
            <person name="Cai Z.L."/>
            <person name="Qin H."/>
            <person name="Bao Y."/>
            <person name="Leung R.K.K."/>
            <person name="Ng P.K.S."/>
            <person name="Zou J."/>
            <person name="Zhong X.J."/>
            <person name="Ran P.X."/>
            <person name="Zhong N.S."/>
            <person name="Liu Z.G."/>
            <person name="Tsui S.K.W."/>
        </authorList>
    </citation>
    <scope>NUCLEOTIDE SEQUENCE</scope>
    <source>
        <strain evidence="2">Derf</strain>
        <tissue evidence="2">Whole organism</tissue>
    </source>
</reference>
<sequence>MRDMTSDKVNSIKNQLYTTTSLTMSADVPSQQQQQQPPPPPYSSLYPPTITTTSPYGPIPMTSAAATFAPFYHQNGSITTSGPPPPPPQLPPHMIGTQLMATHPSTIGPHHHQMYGTIGPNNYIPATAQPYGLYQTAVIPTAYGPMIAPIQFPPMTNAAAAAAAAASMMIPTTNTTATAATTDPYFDPRNQHHHSRAFEIEMARQTIPIPPFGHIPPVVPSGNMALMYGAMGNGNGTMLVSKPLKKPFY</sequence>
<dbReference type="Proteomes" id="UP000790347">
    <property type="component" value="Unassembled WGS sequence"/>
</dbReference>
<evidence type="ECO:0000256" key="1">
    <source>
        <dbReference type="SAM" id="MobiDB-lite"/>
    </source>
</evidence>
<dbReference type="EMBL" id="ASGP02000001">
    <property type="protein sequence ID" value="KAH9528554.1"/>
    <property type="molecule type" value="Genomic_DNA"/>
</dbReference>
<evidence type="ECO:0000313" key="3">
    <source>
        <dbReference type="Proteomes" id="UP000790347"/>
    </source>
</evidence>
<evidence type="ECO:0000313" key="2">
    <source>
        <dbReference type="EMBL" id="KAH9528554.1"/>
    </source>
</evidence>
<proteinExistence type="predicted"/>
<protein>
    <submittedName>
        <fullName evidence="2">Uncharacterized protein</fullName>
    </submittedName>
</protein>
<reference evidence="2" key="2">
    <citation type="journal article" date="2022" name="Res Sq">
        <title>Comparative Genomics Reveals Insights into the Divergent Evolution of Astigmatic Mites and Household Pest Adaptations.</title>
        <authorList>
            <person name="Xiong Q."/>
            <person name="Wan A.T.-Y."/>
            <person name="Liu X.-Y."/>
            <person name="Fung C.S.-H."/>
            <person name="Xiao X."/>
            <person name="Malainual N."/>
            <person name="Hou J."/>
            <person name="Wang L."/>
            <person name="Wang M."/>
            <person name="Yang K."/>
            <person name="Cui Y."/>
            <person name="Leung E."/>
            <person name="Nong W."/>
            <person name="Shin S.-K."/>
            <person name="Au S."/>
            <person name="Jeong K.Y."/>
            <person name="Chew F.T."/>
            <person name="Hui J."/>
            <person name="Leung T.F."/>
            <person name="Tungtrongchitr A."/>
            <person name="Zhong N."/>
            <person name="Liu Z."/>
            <person name="Tsui S."/>
        </authorList>
    </citation>
    <scope>NUCLEOTIDE SEQUENCE</scope>
    <source>
        <strain evidence="2">Derf</strain>
        <tissue evidence="2">Whole organism</tissue>
    </source>
</reference>
<organism evidence="2 3">
    <name type="scientific">Dermatophagoides farinae</name>
    <name type="common">American house dust mite</name>
    <dbReference type="NCBI Taxonomy" id="6954"/>
    <lineage>
        <taxon>Eukaryota</taxon>
        <taxon>Metazoa</taxon>
        <taxon>Ecdysozoa</taxon>
        <taxon>Arthropoda</taxon>
        <taxon>Chelicerata</taxon>
        <taxon>Arachnida</taxon>
        <taxon>Acari</taxon>
        <taxon>Acariformes</taxon>
        <taxon>Sarcoptiformes</taxon>
        <taxon>Astigmata</taxon>
        <taxon>Psoroptidia</taxon>
        <taxon>Analgoidea</taxon>
        <taxon>Pyroglyphidae</taxon>
        <taxon>Dermatophagoidinae</taxon>
        <taxon>Dermatophagoides</taxon>
    </lineage>
</organism>
<dbReference type="AlphaFoldDB" id="A0A922IFS0"/>
<keyword evidence="3" id="KW-1185">Reference proteome</keyword>
<comment type="caution">
    <text evidence="2">The sequence shown here is derived from an EMBL/GenBank/DDBJ whole genome shotgun (WGS) entry which is preliminary data.</text>
</comment>